<keyword evidence="4 16" id="KW-0328">Glycosyltransferase</keyword>
<dbReference type="PANTHER" id="PTHR10468">
    <property type="entry name" value="PROTEIN O-LINKED-MANNOSE BETA-1,2-N-ACETYLGLUCOSAMINYLTRANSFERASE 1/ALPHA-1,3-MANNOSYL-GLYCOPROTEIN 2-BETA-N-ACETYLGLUCOSAMINYLTRANSFERASE"/>
    <property type="match status" value="1"/>
</dbReference>
<evidence type="ECO:0000313" key="17">
    <source>
        <dbReference type="EMBL" id="OAE32180.1"/>
    </source>
</evidence>
<accession>A0A176WG32</accession>
<keyword evidence="9" id="KW-1133">Transmembrane helix</keyword>
<keyword evidence="5" id="KW-0808">Transferase</keyword>
<protein>
    <recommendedName>
        <fullName evidence="13 16">Alpha-1,3-mannosyl-glycoprotein 2-beta-N-acetylglucosaminyltransferase</fullName>
        <shortName evidence="16">GNT-I</shortName>
        <shortName evidence="16">GlcNAc-T I</shortName>
        <ecNumber evidence="13 16">2.4.1.101</ecNumber>
    </recommendedName>
    <alternativeName>
        <fullName evidence="14 16">N-glycosyl-oligosaccharide-glycoprotein N-acetylglucosaminyltransferase I</fullName>
    </alternativeName>
</protein>
<comment type="subcellular location">
    <subcellularLocation>
        <location evidence="1 16">Golgi apparatus membrane</location>
        <topology evidence="1 16">Single-pass type II membrane protein</topology>
    </subcellularLocation>
</comment>
<keyword evidence="18" id="KW-1185">Reference proteome</keyword>
<dbReference type="GO" id="GO:0003827">
    <property type="term" value="F:alpha-1,3-mannosylglycoprotein 2-beta-N-acetylglucosaminyltransferase activity"/>
    <property type="evidence" value="ECO:0007669"/>
    <property type="project" value="UniProtKB-UniRule"/>
</dbReference>
<dbReference type="Gene3D" id="3.90.550.10">
    <property type="entry name" value="Spore Coat Polysaccharide Biosynthesis Protein SpsA, Chain A"/>
    <property type="match status" value="1"/>
</dbReference>
<dbReference type="AlphaFoldDB" id="A0A176WG32"/>
<keyword evidence="7 16" id="KW-0479">Metal-binding</keyword>
<dbReference type="PANTHER" id="PTHR10468:SF0">
    <property type="entry name" value="ALPHA-1,3-MANNOSYL-GLYCOPROTEIN 2-BETA-N-ACETYLGLUCOSAMINYLTRANSFERASE"/>
    <property type="match status" value="1"/>
</dbReference>
<evidence type="ECO:0000256" key="4">
    <source>
        <dbReference type="ARBA" id="ARBA00022676"/>
    </source>
</evidence>
<evidence type="ECO:0000256" key="15">
    <source>
        <dbReference type="ARBA" id="ARBA00049421"/>
    </source>
</evidence>
<keyword evidence="11" id="KW-0472">Membrane</keyword>
<comment type="cofactor">
    <cofactor evidence="16">
        <name>Mn(2+)</name>
        <dbReference type="ChEBI" id="CHEBI:29035"/>
    </cofactor>
    <text evidence="16">The cofactor is mostly bound to the substrate.</text>
</comment>
<sequence>MTRLWFNSKVLFGVAAVCFVLVQVKLFSSQSQYADQIATAIKNENECTARSRKMIDQLSTYHGKVISLQEEKNKLALNNQYLSTVIDDLKRHEKVVKPSQDDNGEYIAAVVIMACNRPDYLERTIKSVLKYYAVFCLFYPEGWIIHRGGKYGQKLPGVPFHAGHYKWALSQLFGTRKYRRVIILEDDMEVAPDFFDYFEAMADLLDRDSSLLAASSWNDNGQRQFVHDSELLYRSDFFPGLGWMLNKNIWEELAPKWPAAYPFHEAA</sequence>
<comment type="function">
    <text evidence="16">Initiates complex N-linked carbohydrate formation. Essential for the conversion of high-mannose to hybrid and complex N-glycans.</text>
</comment>
<evidence type="ECO:0000256" key="12">
    <source>
        <dbReference type="ARBA" id="ARBA00023211"/>
    </source>
</evidence>
<evidence type="ECO:0000256" key="2">
    <source>
        <dbReference type="ARBA" id="ARBA00004922"/>
    </source>
</evidence>
<dbReference type="Proteomes" id="UP000077202">
    <property type="component" value="Unassembled WGS sequence"/>
</dbReference>
<dbReference type="UniPathway" id="UPA00378"/>
<evidence type="ECO:0000313" key="18">
    <source>
        <dbReference type="Proteomes" id="UP000077202"/>
    </source>
</evidence>
<dbReference type="GO" id="GO:0030145">
    <property type="term" value="F:manganese ion binding"/>
    <property type="evidence" value="ECO:0007669"/>
    <property type="project" value="UniProtKB-UniRule"/>
</dbReference>
<evidence type="ECO:0000256" key="16">
    <source>
        <dbReference type="RuleBase" id="RU368119"/>
    </source>
</evidence>
<evidence type="ECO:0000256" key="13">
    <source>
        <dbReference type="ARBA" id="ARBA00038949"/>
    </source>
</evidence>
<evidence type="ECO:0000256" key="8">
    <source>
        <dbReference type="ARBA" id="ARBA00022968"/>
    </source>
</evidence>
<organism evidence="17 18">
    <name type="scientific">Marchantia polymorpha subsp. ruderalis</name>
    <dbReference type="NCBI Taxonomy" id="1480154"/>
    <lineage>
        <taxon>Eukaryota</taxon>
        <taxon>Viridiplantae</taxon>
        <taxon>Streptophyta</taxon>
        <taxon>Embryophyta</taxon>
        <taxon>Marchantiophyta</taxon>
        <taxon>Marchantiopsida</taxon>
        <taxon>Marchantiidae</taxon>
        <taxon>Marchantiales</taxon>
        <taxon>Marchantiaceae</taxon>
        <taxon>Marchantia</taxon>
    </lineage>
</organism>
<keyword evidence="12 16" id="KW-0464">Manganese</keyword>
<evidence type="ECO:0000256" key="7">
    <source>
        <dbReference type="ARBA" id="ARBA00022723"/>
    </source>
</evidence>
<dbReference type="EMBL" id="LVLJ01000882">
    <property type="protein sequence ID" value="OAE32180.1"/>
    <property type="molecule type" value="Genomic_DNA"/>
</dbReference>
<evidence type="ECO:0000256" key="5">
    <source>
        <dbReference type="ARBA" id="ARBA00022679"/>
    </source>
</evidence>
<keyword evidence="8 16" id="KW-0735">Signal-anchor</keyword>
<keyword evidence="6" id="KW-0812">Transmembrane</keyword>
<evidence type="ECO:0000256" key="10">
    <source>
        <dbReference type="ARBA" id="ARBA00023034"/>
    </source>
</evidence>
<keyword evidence="10 16" id="KW-0333">Golgi apparatus</keyword>
<comment type="caution">
    <text evidence="17">The sequence shown here is derived from an EMBL/GenBank/DDBJ whole genome shotgun (WGS) entry which is preliminary data.</text>
</comment>
<dbReference type="InterPro" id="IPR029044">
    <property type="entry name" value="Nucleotide-diphossugar_trans"/>
</dbReference>
<evidence type="ECO:0000256" key="3">
    <source>
        <dbReference type="ARBA" id="ARBA00006492"/>
    </source>
</evidence>
<dbReference type="Pfam" id="PF03071">
    <property type="entry name" value="GNT-I"/>
    <property type="match status" value="2"/>
</dbReference>
<dbReference type="EC" id="2.4.1.101" evidence="13 16"/>
<evidence type="ECO:0000256" key="1">
    <source>
        <dbReference type="ARBA" id="ARBA00004323"/>
    </source>
</evidence>
<name>A0A176WG32_MARPO</name>
<dbReference type="InterPro" id="IPR052261">
    <property type="entry name" value="Glycosyltransferase_13"/>
</dbReference>
<evidence type="ECO:0000256" key="9">
    <source>
        <dbReference type="ARBA" id="ARBA00022989"/>
    </source>
</evidence>
<evidence type="ECO:0000256" key="6">
    <source>
        <dbReference type="ARBA" id="ARBA00022692"/>
    </source>
</evidence>
<comment type="pathway">
    <text evidence="2 16">Protein modification; protein glycosylation.</text>
</comment>
<comment type="catalytic activity">
    <reaction evidence="15 16">
        <text>N(4)-(alpha-D-Man-(1-&gt;3)-[alpha-D-Man-(1-&gt;3)-[alpha-D-Man-(1-&gt;6)]-alpha-D-Man-(1-&gt;6)]-beta-D-Man-(1-&gt;4)-beta-D-GlcNAc-(1-&gt;4)-beta-D-GlcNAc)-L-asparaginyl-[protein] (N-glucan mannose isomer 5A1,2) + UDP-N-acetyl-alpha-D-glucosamine = N(4)-{beta-D-GlcNAc-(1-&gt;2)-alpha-D-Man-(1-&gt;3)-[alpha-D-Man-(1-&gt;3)-[alpha-D-Man-(1-&gt;6)]-alpha-D-Man-(1-&gt;6)]-beta-D-Man-(1-&gt;4)-beta-D-GlcNAc-(1-&gt;4)-beta-D-GlcNAc}-L-asparaginyl-[protein] + UDP + H(+)</text>
        <dbReference type="Rhea" id="RHEA:11456"/>
        <dbReference type="Rhea" id="RHEA-COMP:14367"/>
        <dbReference type="Rhea" id="RHEA-COMP:14368"/>
        <dbReference type="ChEBI" id="CHEBI:15378"/>
        <dbReference type="ChEBI" id="CHEBI:57705"/>
        <dbReference type="ChEBI" id="CHEBI:58223"/>
        <dbReference type="ChEBI" id="CHEBI:59087"/>
        <dbReference type="ChEBI" id="CHEBI:60625"/>
        <dbReference type="EC" id="2.4.1.101"/>
    </reaction>
</comment>
<evidence type="ECO:0000256" key="14">
    <source>
        <dbReference type="ARBA" id="ARBA00041712"/>
    </source>
</evidence>
<reference evidence="17" key="1">
    <citation type="submission" date="2016-03" db="EMBL/GenBank/DDBJ databases">
        <title>Mechanisms controlling the formation of the plant cell surface in tip-growing cells are functionally conserved among land plants.</title>
        <authorList>
            <person name="Honkanen S."/>
            <person name="Jones V.A."/>
            <person name="Morieri G."/>
            <person name="Champion C."/>
            <person name="Hetherington A.J."/>
            <person name="Kelly S."/>
            <person name="Saint-Marcoux D."/>
            <person name="Proust H."/>
            <person name="Prescott H."/>
            <person name="Dolan L."/>
        </authorList>
    </citation>
    <scope>NUCLEOTIDE SEQUENCE [LARGE SCALE GENOMIC DNA]</scope>
    <source>
        <tissue evidence="17">Whole gametophyte</tissue>
    </source>
</reference>
<comment type="similarity">
    <text evidence="3 16">Belongs to the glycosyltransferase 13 family.</text>
</comment>
<evidence type="ECO:0000256" key="11">
    <source>
        <dbReference type="ARBA" id="ARBA00023136"/>
    </source>
</evidence>
<dbReference type="GO" id="GO:0000139">
    <property type="term" value="C:Golgi membrane"/>
    <property type="evidence" value="ECO:0007669"/>
    <property type="project" value="UniProtKB-SubCell"/>
</dbReference>
<dbReference type="SUPFAM" id="SSF53448">
    <property type="entry name" value="Nucleotide-diphospho-sugar transferases"/>
    <property type="match status" value="1"/>
</dbReference>
<proteinExistence type="inferred from homology"/>
<gene>
    <name evidence="17" type="ORF">AXG93_1793s1110</name>
</gene>
<dbReference type="InterPro" id="IPR004139">
    <property type="entry name" value="Glyco_trans_13"/>
</dbReference>